<dbReference type="WBParaSite" id="SSLN_0001324801-mRNA-1">
    <property type="protein sequence ID" value="SSLN_0001324801-mRNA-1"/>
    <property type="gene ID" value="SSLN_0001324801"/>
</dbReference>
<feature type="domain" description="Integrase catalytic" evidence="2">
    <location>
        <begin position="35"/>
        <end position="115"/>
    </location>
</feature>
<feature type="region of interest" description="Disordered" evidence="1">
    <location>
        <begin position="13"/>
        <end position="40"/>
    </location>
</feature>
<dbReference type="AlphaFoldDB" id="A0A183T8G1"/>
<sequence>LVFAPDLNAIKDVSEDDVEEEEEEEEDEEEDKASIGTFPGPGARFSHVHMDITDPLLLASGFSYLLTCVDRFTQRLEAIPLPDVTASTIVKPFLIPWVAIVCALSTIMTDHSAQF</sequence>
<evidence type="ECO:0000259" key="2">
    <source>
        <dbReference type="PROSITE" id="PS50994"/>
    </source>
</evidence>
<protein>
    <submittedName>
        <fullName evidence="3">Integrase catalytic domain-containing protein</fullName>
    </submittedName>
</protein>
<dbReference type="InterPro" id="IPR036397">
    <property type="entry name" value="RNaseH_sf"/>
</dbReference>
<evidence type="ECO:0000256" key="1">
    <source>
        <dbReference type="SAM" id="MobiDB-lite"/>
    </source>
</evidence>
<proteinExistence type="predicted"/>
<accession>A0A183T8G1</accession>
<dbReference type="GO" id="GO:0003676">
    <property type="term" value="F:nucleic acid binding"/>
    <property type="evidence" value="ECO:0007669"/>
    <property type="project" value="InterPro"/>
</dbReference>
<dbReference type="InterPro" id="IPR012337">
    <property type="entry name" value="RNaseH-like_sf"/>
</dbReference>
<reference evidence="3" key="1">
    <citation type="submission" date="2016-06" db="UniProtKB">
        <authorList>
            <consortium name="WormBaseParasite"/>
        </authorList>
    </citation>
    <scope>IDENTIFICATION</scope>
</reference>
<name>A0A183T8G1_SCHSO</name>
<dbReference type="InterPro" id="IPR001584">
    <property type="entry name" value="Integrase_cat-core"/>
</dbReference>
<organism evidence="3">
    <name type="scientific">Schistocephalus solidus</name>
    <name type="common">Tapeworm</name>
    <dbReference type="NCBI Taxonomy" id="70667"/>
    <lineage>
        <taxon>Eukaryota</taxon>
        <taxon>Metazoa</taxon>
        <taxon>Spiralia</taxon>
        <taxon>Lophotrochozoa</taxon>
        <taxon>Platyhelminthes</taxon>
        <taxon>Cestoda</taxon>
        <taxon>Eucestoda</taxon>
        <taxon>Diphyllobothriidea</taxon>
        <taxon>Diphyllobothriidae</taxon>
        <taxon>Schistocephalus</taxon>
    </lineage>
</organism>
<dbReference type="PROSITE" id="PS50994">
    <property type="entry name" value="INTEGRASE"/>
    <property type="match status" value="1"/>
</dbReference>
<dbReference type="Gene3D" id="3.30.420.10">
    <property type="entry name" value="Ribonuclease H-like superfamily/Ribonuclease H"/>
    <property type="match status" value="1"/>
</dbReference>
<dbReference type="GO" id="GO:0015074">
    <property type="term" value="P:DNA integration"/>
    <property type="evidence" value="ECO:0007669"/>
    <property type="project" value="InterPro"/>
</dbReference>
<dbReference type="SUPFAM" id="SSF53098">
    <property type="entry name" value="Ribonuclease H-like"/>
    <property type="match status" value="1"/>
</dbReference>
<evidence type="ECO:0000313" key="3">
    <source>
        <dbReference type="WBParaSite" id="SSLN_0001324801-mRNA-1"/>
    </source>
</evidence>
<feature type="compositionally biased region" description="Acidic residues" evidence="1">
    <location>
        <begin position="14"/>
        <end position="31"/>
    </location>
</feature>